<keyword evidence="2" id="KW-1185">Reference proteome</keyword>
<reference evidence="1 2" key="1">
    <citation type="journal article" date="2022" name="bioRxiv">
        <title>The genome of the oomycete Peronosclerospora sorghi, a cosmopolitan pathogen of maize and sorghum, is inflated with dispersed pseudogenes.</title>
        <authorList>
            <person name="Fletcher K."/>
            <person name="Martin F."/>
            <person name="Isakeit T."/>
            <person name="Cavanaugh K."/>
            <person name="Magill C."/>
            <person name="Michelmore R."/>
        </authorList>
    </citation>
    <scope>NUCLEOTIDE SEQUENCE [LARGE SCALE GENOMIC DNA]</scope>
    <source>
        <strain evidence="1">P6</strain>
    </source>
</reference>
<evidence type="ECO:0000313" key="2">
    <source>
        <dbReference type="Proteomes" id="UP001163321"/>
    </source>
</evidence>
<comment type="caution">
    <text evidence="1">The sequence shown here is derived from an EMBL/GenBank/DDBJ whole genome shotgun (WGS) entry which is preliminary data.</text>
</comment>
<name>A0ACC0VJW6_9STRA</name>
<sequence length="123" mass="13933">MDAAQEAQLDAQAQKAALRAPKRPPLAAYNFEGPRDLPKWDRAMVRDGLALYTPGPAAEHPYQCERLEKLRQQLLTQKQFNSVSYRERFDRQAQGAPVENLREVPIILSPGESAEDAEKKFRA</sequence>
<proteinExistence type="predicted"/>
<dbReference type="Proteomes" id="UP001163321">
    <property type="component" value="Chromosome 8"/>
</dbReference>
<protein>
    <submittedName>
        <fullName evidence="1">Uncharacterized protein</fullName>
    </submittedName>
</protein>
<evidence type="ECO:0000313" key="1">
    <source>
        <dbReference type="EMBL" id="KAI9906744.1"/>
    </source>
</evidence>
<gene>
    <name evidence="1" type="ORF">PsorP6_004562</name>
</gene>
<accession>A0ACC0VJW6</accession>
<dbReference type="EMBL" id="CM047587">
    <property type="protein sequence ID" value="KAI9906744.1"/>
    <property type="molecule type" value="Genomic_DNA"/>
</dbReference>
<organism evidence="1 2">
    <name type="scientific">Peronosclerospora sorghi</name>
    <dbReference type="NCBI Taxonomy" id="230839"/>
    <lineage>
        <taxon>Eukaryota</taxon>
        <taxon>Sar</taxon>
        <taxon>Stramenopiles</taxon>
        <taxon>Oomycota</taxon>
        <taxon>Peronosporomycetes</taxon>
        <taxon>Peronosporales</taxon>
        <taxon>Peronosporaceae</taxon>
        <taxon>Peronosclerospora</taxon>
    </lineage>
</organism>